<proteinExistence type="predicted"/>
<dbReference type="Proteomes" id="UP000798602">
    <property type="component" value="Unassembled WGS sequence"/>
</dbReference>
<evidence type="ECO:0000259" key="2">
    <source>
        <dbReference type="Pfam" id="PF26626"/>
    </source>
</evidence>
<accession>A0ABW9ZA55</accession>
<feature type="transmembrane region" description="Helical" evidence="1">
    <location>
        <begin position="6"/>
        <end position="26"/>
    </location>
</feature>
<keyword evidence="1" id="KW-0472">Membrane</keyword>
<name>A0ABW9ZA55_9FLAO</name>
<feature type="transmembrane region" description="Helical" evidence="1">
    <location>
        <begin position="373"/>
        <end position="392"/>
    </location>
</feature>
<feature type="transmembrane region" description="Helical" evidence="1">
    <location>
        <begin position="290"/>
        <end position="314"/>
    </location>
</feature>
<feature type="transmembrane region" description="Helical" evidence="1">
    <location>
        <begin position="421"/>
        <end position="438"/>
    </location>
</feature>
<gene>
    <name evidence="3" type="ORF">GV828_02040</name>
</gene>
<dbReference type="NCBIfam" id="NF047510">
    <property type="entry name" value="LIC_10190_fam"/>
    <property type="match status" value="1"/>
</dbReference>
<dbReference type="InterPro" id="IPR058065">
    <property type="entry name" value="LIC_10190-like"/>
</dbReference>
<evidence type="ECO:0000256" key="1">
    <source>
        <dbReference type="SAM" id="Phobius"/>
    </source>
</evidence>
<organism evidence="3 4">
    <name type="scientific">Flavobacterium ichthyis</name>
    <dbReference type="NCBI Taxonomy" id="2698827"/>
    <lineage>
        <taxon>Bacteria</taxon>
        <taxon>Pseudomonadati</taxon>
        <taxon>Bacteroidota</taxon>
        <taxon>Flavobacteriia</taxon>
        <taxon>Flavobacteriales</taxon>
        <taxon>Flavobacteriaceae</taxon>
        <taxon>Flavobacterium</taxon>
    </lineage>
</organism>
<dbReference type="EMBL" id="JAABLM010000002">
    <property type="protein sequence ID" value="NBL63975.1"/>
    <property type="molecule type" value="Genomic_DNA"/>
</dbReference>
<feature type="transmembrane region" description="Helical" evidence="1">
    <location>
        <begin position="444"/>
        <end position="463"/>
    </location>
</feature>
<evidence type="ECO:0000313" key="4">
    <source>
        <dbReference type="Proteomes" id="UP000798602"/>
    </source>
</evidence>
<reference evidence="4" key="1">
    <citation type="submission" date="2020-01" db="EMBL/GenBank/DDBJ databases">
        <title>Sphingomonas sp. strain CSW-10.</title>
        <authorList>
            <person name="Chen W.-M."/>
        </authorList>
    </citation>
    <scope>NUCLEOTIDE SEQUENCE [LARGE SCALE GENOMIC DNA]</scope>
    <source>
        <strain evidence="4">NST-5</strain>
    </source>
</reference>
<keyword evidence="1" id="KW-1133">Transmembrane helix</keyword>
<protein>
    <recommendedName>
        <fullName evidence="2">DUF8201 domain-containing protein</fullName>
    </recommendedName>
</protein>
<keyword evidence="1" id="KW-0812">Transmembrane</keyword>
<dbReference type="RefSeq" id="WP_166535803.1">
    <property type="nucleotide sequence ID" value="NZ_JAABLM010000002.1"/>
</dbReference>
<feature type="domain" description="DUF8201" evidence="2">
    <location>
        <begin position="1"/>
        <end position="427"/>
    </location>
</feature>
<feature type="transmembrane region" description="Helical" evidence="1">
    <location>
        <begin position="33"/>
        <end position="53"/>
    </location>
</feature>
<comment type="caution">
    <text evidence="3">The sequence shown here is derived from an EMBL/GenBank/DDBJ whole genome shotgun (WGS) entry which is preliminary data.</text>
</comment>
<evidence type="ECO:0000313" key="3">
    <source>
        <dbReference type="EMBL" id="NBL63975.1"/>
    </source>
</evidence>
<feature type="transmembrane region" description="Helical" evidence="1">
    <location>
        <begin position="398"/>
        <end position="414"/>
    </location>
</feature>
<feature type="transmembrane region" description="Helical" evidence="1">
    <location>
        <begin position="97"/>
        <end position="120"/>
    </location>
</feature>
<dbReference type="Pfam" id="PF26626">
    <property type="entry name" value="DUF8201"/>
    <property type="match status" value="1"/>
</dbReference>
<dbReference type="InterPro" id="IPR058514">
    <property type="entry name" value="DUF8201"/>
</dbReference>
<sequence>MLLILLSWIYILFTCINYGFLLDKILRLKAKNFVIIAILGLFSTTIIANIWAIFGRINVEFHAAMLVGNLILWAKCRSQISFNYKNFFTEITQLEKSLKVALFLISIFILAQCASIPYAIDNESYYIQTIKWINEYGFVKGLANIHIFLGQTSGWHITQSVFNFSFLYNRFNDISGFCLLFGNIFAIQKLNNYFKHHRKTDLIIGLFPLANILLFQFISTPSPDLPVYVFTFIIFSYFLDNYDEMTTEVFHLISILVLFCLSIKPTTIGITILPLFILLQNFRQIKIYKIAAFSFLILGLFVAKNLIVTGYALFPMTQTFGFVADYQVPEKIAVLYYSWTKYFAYSVTEAQFNSMTNFEIFSRWLFMPKLHGIFNKISLFLVIFTPIIIYKFFRKTKFWVLYFAMLLQLLLLFLSSPQYRFFLNFILFFSLIWFGILIDRKKIILVSLYASMIFVGIVLFIPIHLKNIARNTHAVESSTFSFKNVIFPYSNSKYNTGFELITQEKFFYNSPTEIDFFWGTGNGKLPCVNKIQIDYFEKNYAVKPQMRSTHLKDGFYAKDTSTE</sequence>
<keyword evidence="4" id="KW-1185">Reference proteome</keyword>
<feature type="transmembrane region" description="Helical" evidence="1">
    <location>
        <begin position="249"/>
        <end position="278"/>
    </location>
</feature>
<feature type="transmembrane region" description="Helical" evidence="1">
    <location>
        <begin position="202"/>
        <end position="219"/>
    </location>
</feature>